<evidence type="ECO:0000256" key="1">
    <source>
        <dbReference type="ARBA" id="ARBA00029462"/>
    </source>
</evidence>
<gene>
    <name evidence="4" type="primary">Gab1</name>
    <name evidence="4" type="ORF">ERIRUB_R02290</name>
</gene>
<dbReference type="InterPro" id="IPR001849">
    <property type="entry name" value="PH_domain"/>
</dbReference>
<sequence>AWKRRWFVLRSGRLTGDPDVLEYYKNDHAKKPIRIIDLNLCQQVDAGLTFNKKEFENSYIFDINTIDRVFYLVADSEEEMNKWVRCICDICGFNPTDEDAVKPPVSSLQPSAELPLPISTSPPSVPAESSLPSPYRLINVPPLEPSSGQEDPQDYLLLINCQSKKPEPMRSHADSAKPSPSETDCNDNLPSHKNPAASGGKHAVNGFFPQQGAYDSPPSRSALPLPDSSLYNLPRSYSQDVLPKAASPSGTDAEGEPHVFSAPSATSLDAQMRHISISYDIPPTPGGTYQIPRTFPEGTLPQTSKLETIPDIPPPRPPKPHQAADRSPVEGCGLGRTASDTDSSYCIPAAGAPPSRSNTISTGDLHVFRKEISSQDCYDIPRTFPNDRSNSLEGFHNHFKNRSMLTVGSVSSEELDENYVPMNPNSPPRQHSSSFTEPIQETNYVPMIPGTFDFPLFGKQVPPPAHMGFRSSPKTPPRRSVPAAECEPPPVDRNLKPDRKAKPAPLEIKPLPEWEELQAPVRSPITRSFARDSSRFPVSPRPDSVHSTTSSSDSHDSEENYVSMNPNQSTEDPNLFGSNSLDGGSSPMVKPKGDKQVEYLDLDLDSGKSTPPRKKKSSGSGSSVADERVDYVVVDQQKTLALKSTREAWTDGRQSTESETPSKSVK</sequence>
<feature type="region of interest" description="Disordered" evidence="2">
    <location>
        <begin position="166"/>
        <end position="227"/>
    </location>
</feature>
<evidence type="ECO:0000256" key="2">
    <source>
        <dbReference type="SAM" id="MobiDB-lite"/>
    </source>
</evidence>
<dbReference type="SMART" id="SM00233">
    <property type="entry name" value="PH"/>
    <property type="match status" value="1"/>
</dbReference>
<dbReference type="PANTHER" id="PTHR45960:SF5">
    <property type="entry name" value="GRB2-ASSOCIATED-BINDING PROTEIN 1"/>
    <property type="match status" value="1"/>
</dbReference>
<dbReference type="PANTHER" id="PTHR45960">
    <property type="entry name" value="GRB2-ASSOCIATED-BINDING PROTEIN"/>
    <property type="match status" value="1"/>
</dbReference>
<dbReference type="GO" id="GO:0007165">
    <property type="term" value="P:signal transduction"/>
    <property type="evidence" value="ECO:0007669"/>
    <property type="project" value="TreeGrafter"/>
</dbReference>
<feature type="region of interest" description="Disordered" evidence="2">
    <location>
        <begin position="100"/>
        <end position="130"/>
    </location>
</feature>
<feature type="compositionally biased region" description="Basic and acidic residues" evidence="2">
    <location>
        <begin position="644"/>
        <end position="656"/>
    </location>
</feature>
<feature type="non-terminal residue" evidence="4">
    <location>
        <position position="1"/>
    </location>
</feature>
<comment type="caution">
    <text evidence="4">The sequence shown here is derived from an EMBL/GenBank/DDBJ whole genome shotgun (WGS) entry which is preliminary data.</text>
</comment>
<feature type="region of interest" description="Disordered" evidence="2">
    <location>
        <begin position="531"/>
        <end position="629"/>
    </location>
</feature>
<dbReference type="EMBL" id="VZSK01000058">
    <property type="protein sequence ID" value="NWY63954.1"/>
    <property type="molecule type" value="Genomic_DNA"/>
</dbReference>
<feature type="region of interest" description="Disordered" evidence="2">
    <location>
        <begin position="643"/>
        <end position="666"/>
    </location>
</feature>
<name>A0A7K7G365_ERIRU</name>
<feature type="region of interest" description="Disordered" evidence="2">
    <location>
        <begin position="241"/>
        <end position="261"/>
    </location>
</feature>
<protein>
    <submittedName>
        <fullName evidence="4">GAB1 protein</fullName>
    </submittedName>
</protein>
<dbReference type="InterPro" id="IPR046355">
    <property type="entry name" value="Gab1-4-like"/>
</dbReference>
<feature type="domain" description="PH" evidence="3">
    <location>
        <begin position="1"/>
        <end position="92"/>
    </location>
</feature>
<feature type="compositionally biased region" description="Basic and acidic residues" evidence="2">
    <location>
        <begin position="166"/>
        <end position="175"/>
    </location>
</feature>
<feature type="non-terminal residue" evidence="4">
    <location>
        <position position="666"/>
    </location>
</feature>
<feature type="compositionally biased region" description="Polar residues" evidence="2">
    <location>
        <begin position="178"/>
        <end position="191"/>
    </location>
</feature>
<keyword evidence="5" id="KW-1185">Reference proteome</keyword>
<dbReference type="GO" id="GO:0035591">
    <property type="term" value="F:signaling adaptor activity"/>
    <property type="evidence" value="ECO:0007669"/>
    <property type="project" value="TreeGrafter"/>
</dbReference>
<proteinExistence type="inferred from homology"/>
<dbReference type="Proteomes" id="UP000529965">
    <property type="component" value="Unassembled WGS sequence"/>
</dbReference>
<evidence type="ECO:0000313" key="5">
    <source>
        <dbReference type="Proteomes" id="UP000529965"/>
    </source>
</evidence>
<comment type="similarity">
    <text evidence="1">Belongs to the GAB family.</text>
</comment>
<dbReference type="AlphaFoldDB" id="A0A7K7G365"/>
<organism evidence="4 5">
    <name type="scientific">Erithacus rubecula</name>
    <name type="common">European robin</name>
    <dbReference type="NCBI Taxonomy" id="37610"/>
    <lineage>
        <taxon>Eukaryota</taxon>
        <taxon>Metazoa</taxon>
        <taxon>Chordata</taxon>
        <taxon>Craniata</taxon>
        <taxon>Vertebrata</taxon>
        <taxon>Euteleostomi</taxon>
        <taxon>Archelosauria</taxon>
        <taxon>Archosauria</taxon>
        <taxon>Dinosauria</taxon>
        <taxon>Saurischia</taxon>
        <taxon>Theropoda</taxon>
        <taxon>Coelurosauria</taxon>
        <taxon>Aves</taxon>
        <taxon>Neognathae</taxon>
        <taxon>Neoaves</taxon>
        <taxon>Telluraves</taxon>
        <taxon>Australaves</taxon>
        <taxon>Passeriformes</taxon>
        <taxon>Turdidae</taxon>
        <taxon>Erithacus</taxon>
    </lineage>
</organism>
<dbReference type="Pfam" id="PF00169">
    <property type="entry name" value="PH"/>
    <property type="match status" value="1"/>
</dbReference>
<dbReference type="PROSITE" id="PS50003">
    <property type="entry name" value="PH_DOMAIN"/>
    <property type="match status" value="1"/>
</dbReference>
<dbReference type="SUPFAM" id="SSF50729">
    <property type="entry name" value="PH domain-like"/>
    <property type="match status" value="1"/>
</dbReference>
<dbReference type="Gene3D" id="2.30.29.30">
    <property type="entry name" value="Pleckstrin-homology domain (PH domain)/Phosphotyrosine-binding domain (PTB)"/>
    <property type="match status" value="1"/>
</dbReference>
<dbReference type="GO" id="GO:0005737">
    <property type="term" value="C:cytoplasm"/>
    <property type="evidence" value="ECO:0007669"/>
    <property type="project" value="TreeGrafter"/>
</dbReference>
<dbReference type="InterPro" id="IPR011993">
    <property type="entry name" value="PH-like_dom_sf"/>
</dbReference>
<feature type="region of interest" description="Disordered" evidence="2">
    <location>
        <begin position="463"/>
        <end position="511"/>
    </location>
</feature>
<feature type="compositionally biased region" description="Polar residues" evidence="2">
    <location>
        <begin position="657"/>
        <end position="666"/>
    </location>
</feature>
<feature type="region of interest" description="Disordered" evidence="2">
    <location>
        <begin position="295"/>
        <end position="341"/>
    </location>
</feature>
<evidence type="ECO:0000313" key="4">
    <source>
        <dbReference type="EMBL" id="NWY63954.1"/>
    </source>
</evidence>
<feature type="compositionally biased region" description="Polar residues" evidence="2">
    <location>
        <begin position="560"/>
        <end position="583"/>
    </location>
</feature>
<reference evidence="4 5" key="1">
    <citation type="submission" date="2019-09" db="EMBL/GenBank/DDBJ databases">
        <title>Bird 10,000 Genomes (B10K) Project - Family phase.</title>
        <authorList>
            <person name="Zhang G."/>
        </authorList>
    </citation>
    <scope>NUCLEOTIDE SEQUENCE [LARGE SCALE GENOMIC DNA]</scope>
    <source>
        <strain evidence="4">OUT-0015</strain>
        <tissue evidence="4">Blood</tissue>
    </source>
</reference>
<accession>A0A7K7G365</accession>
<evidence type="ECO:0000259" key="3">
    <source>
        <dbReference type="PROSITE" id="PS50003"/>
    </source>
</evidence>